<comment type="caution">
    <text evidence="1">The sequence shown here is derived from an EMBL/GenBank/DDBJ whole genome shotgun (WGS) entry which is preliminary data.</text>
</comment>
<sequence length="226" mass="26515">MAEKILSVFIDESGDFGPYDFHALFYLVAMVLHNQDVDISKNIDDLENHLTNIGYKQHAIHTGPLIRRESVYANDLMEERKRLFNALFNFARKLDFRYVCAKIRKDECPDVITLTARISKAIAGILKDHQNFWEQFNRIIIYYDNGQIELTKILTSVFNTLYAHVEFRKVKPVDYKLFQAADLICTMELLAEKAESNSFSRSEQEFFCSVRDFKKNYLKPLLKKHL</sequence>
<name>A0A3A9B340_9FIRM</name>
<gene>
    <name evidence="1" type="ORF">D7V94_03865</name>
</gene>
<dbReference type="Pfam" id="PF12686">
    <property type="entry name" value="DUF3800"/>
    <property type="match status" value="1"/>
</dbReference>
<reference evidence="1 2" key="1">
    <citation type="submission" date="2018-09" db="EMBL/GenBank/DDBJ databases">
        <title>Murine metabolic-syndrome-specific gut microbial biobank.</title>
        <authorList>
            <person name="Liu C."/>
        </authorList>
    </citation>
    <scope>NUCLEOTIDE SEQUENCE [LARGE SCALE GENOMIC DNA]</scope>
    <source>
        <strain evidence="1 2">0.1xD8-82</strain>
    </source>
</reference>
<dbReference type="EMBL" id="RAYQ01000003">
    <property type="protein sequence ID" value="RKI93135.1"/>
    <property type="molecule type" value="Genomic_DNA"/>
</dbReference>
<evidence type="ECO:0000313" key="1">
    <source>
        <dbReference type="EMBL" id="RKI93135.1"/>
    </source>
</evidence>
<dbReference type="Proteomes" id="UP000280696">
    <property type="component" value="Unassembled WGS sequence"/>
</dbReference>
<dbReference type="InterPro" id="IPR024524">
    <property type="entry name" value="DUF3800"/>
</dbReference>
<evidence type="ECO:0000313" key="2">
    <source>
        <dbReference type="Proteomes" id="UP000280696"/>
    </source>
</evidence>
<evidence type="ECO:0008006" key="3">
    <source>
        <dbReference type="Google" id="ProtNLM"/>
    </source>
</evidence>
<accession>A0A3A9B340</accession>
<proteinExistence type="predicted"/>
<organism evidence="1 2">
    <name type="scientific">Parablautia intestinalis</name>
    <dbReference type="NCBI Taxonomy" id="2320100"/>
    <lineage>
        <taxon>Bacteria</taxon>
        <taxon>Bacillati</taxon>
        <taxon>Bacillota</taxon>
        <taxon>Clostridia</taxon>
        <taxon>Lachnospirales</taxon>
        <taxon>Lachnospiraceae</taxon>
        <taxon>Parablautia</taxon>
    </lineage>
</organism>
<keyword evidence="2" id="KW-1185">Reference proteome</keyword>
<dbReference type="OrthoDB" id="1998596at2"/>
<protein>
    <recommendedName>
        <fullName evidence="3">DUF3800 domain-containing protein</fullName>
    </recommendedName>
</protein>
<dbReference type="RefSeq" id="WP_120466988.1">
    <property type="nucleotide sequence ID" value="NZ_RAYQ01000003.1"/>
</dbReference>
<dbReference type="AlphaFoldDB" id="A0A3A9B340"/>